<proteinExistence type="predicted"/>
<evidence type="ECO:0000313" key="2">
    <source>
        <dbReference type="Proteomes" id="UP001497472"/>
    </source>
</evidence>
<protein>
    <submittedName>
        <fullName evidence="1">Uncharacterized protein</fullName>
    </submittedName>
</protein>
<dbReference type="EMBL" id="CAVLEF010000008">
    <property type="protein sequence ID" value="CAK1546830.1"/>
    <property type="molecule type" value="Genomic_DNA"/>
</dbReference>
<dbReference type="Proteomes" id="UP001497472">
    <property type="component" value="Unassembled WGS sequence"/>
</dbReference>
<dbReference type="AlphaFoldDB" id="A0AAV1JEI5"/>
<evidence type="ECO:0000313" key="1">
    <source>
        <dbReference type="EMBL" id="CAK1546830.1"/>
    </source>
</evidence>
<gene>
    <name evidence="1" type="ORF">LNINA_LOCUS6346</name>
</gene>
<organism evidence="1 2">
    <name type="scientific">Leptosia nina</name>
    <dbReference type="NCBI Taxonomy" id="320188"/>
    <lineage>
        <taxon>Eukaryota</taxon>
        <taxon>Metazoa</taxon>
        <taxon>Ecdysozoa</taxon>
        <taxon>Arthropoda</taxon>
        <taxon>Hexapoda</taxon>
        <taxon>Insecta</taxon>
        <taxon>Pterygota</taxon>
        <taxon>Neoptera</taxon>
        <taxon>Endopterygota</taxon>
        <taxon>Lepidoptera</taxon>
        <taxon>Glossata</taxon>
        <taxon>Ditrysia</taxon>
        <taxon>Papilionoidea</taxon>
        <taxon>Pieridae</taxon>
        <taxon>Pierinae</taxon>
        <taxon>Leptosia</taxon>
    </lineage>
</organism>
<sequence length="114" mass="12257">MLYQVVGDPLARGGVARLRGATVTGVRYRTVSGIILSSRIIVTIRCERAQMEPLMVSRADATLVRYVLVVSGGFVYRFSCPQRVSVQIGVGVAYGGVVRLELFIAGATGAREQP</sequence>
<comment type="caution">
    <text evidence="1">The sequence shown here is derived from an EMBL/GenBank/DDBJ whole genome shotgun (WGS) entry which is preliminary data.</text>
</comment>
<reference evidence="1 2" key="1">
    <citation type="submission" date="2023-11" db="EMBL/GenBank/DDBJ databases">
        <authorList>
            <person name="Okamura Y."/>
        </authorList>
    </citation>
    <scope>NUCLEOTIDE SEQUENCE [LARGE SCALE GENOMIC DNA]</scope>
</reference>
<accession>A0AAV1JEI5</accession>
<name>A0AAV1JEI5_9NEOP</name>
<keyword evidence="2" id="KW-1185">Reference proteome</keyword>